<dbReference type="InterPro" id="IPR013320">
    <property type="entry name" value="ConA-like_dom_sf"/>
</dbReference>
<dbReference type="PANTHER" id="PTHR31953">
    <property type="entry name" value="BETA-FRUCTOFURANOSIDASE, INSOLUBLE ISOENZYME CWINV1-RELATED"/>
    <property type="match status" value="1"/>
</dbReference>
<evidence type="ECO:0000259" key="1">
    <source>
        <dbReference type="Pfam" id="PF08244"/>
    </source>
</evidence>
<gene>
    <name evidence="2" type="ORF">QN277_024095</name>
</gene>
<organism evidence="2 3">
    <name type="scientific">Acacia crassicarpa</name>
    <name type="common">northern wattle</name>
    <dbReference type="NCBI Taxonomy" id="499986"/>
    <lineage>
        <taxon>Eukaryota</taxon>
        <taxon>Viridiplantae</taxon>
        <taxon>Streptophyta</taxon>
        <taxon>Embryophyta</taxon>
        <taxon>Tracheophyta</taxon>
        <taxon>Spermatophyta</taxon>
        <taxon>Magnoliopsida</taxon>
        <taxon>eudicotyledons</taxon>
        <taxon>Gunneridae</taxon>
        <taxon>Pentapetalae</taxon>
        <taxon>rosids</taxon>
        <taxon>fabids</taxon>
        <taxon>Fabales</taxon>
        <taxon>Fabaceae</taxon>
        <taxon>Caesalpinioideae</taxon>
        <taxon>mimosoid clade</taxon>
        <taxon>Acacieae</taxon>
        <taxon>Acacia</taxon>
    </lineage>
</organism>
<dbReference type="Pfam" id="PF08244">
    <property type="entry name" value="Glyco_hydro_32C"/>
    <property type="match status" value="1"/>
</dbReference>
<dbReference type="InterPro" id="IPR050551">
    <property type="entry name" value="Fructan_Metab_Enzymes"/>
</dbReference>
<reference evidence="2" key="1">
    <citation type="submission" date="2023-10" db="EMBL/GenBank/DDBJ databases">
        <title>Chromosome-level genome of the transformable northern wattle, Acacia crassicarpa.</title>
        <authorList>
            <person name="Massaro I."/>
            <person name="Sinha N.R."/>
            <person name="Poethig S."/>
            <person name="Leichty A.R."/>
        </authorList>
    </citation>
    <scope>NUCLEOTIDE SEQUENCE</scope>
    <source>
        <strain evidence="2">Acra3RX</strain>
        <tissue evidence="2">Leaf</tissue>
    </source>
</reference>
<sequence>MDPQVLCSKKGGTVTGGLGPFGLLAFASKDLKEYTSVFFRIFKHQNKPLVLFCSDQSRSSLNKNNDLTTYGTFLDVDPSHENLSLRSLIDHSVVESFGGEGRAVITARVYPTLAINNEAQLYVFNYAEADVKITRLNAWSMKKAQIN</sequence>
<accession>A0AAE1JB70</accession>
<evidence type="ECO:0000313" key="2">
    <source>
        <dbReference type="EMBL" id="KAK4267297.1"/>
    </source>
</evidence>
<dbReference type="AlphaFoldDB" id="A0AAE1JB70"/>
<comment type="caution">
    <text evidence="2">The sequence shown here is derived from an EMBL/GenBank/DDBJ whole genome shotgun (WGS) entry which is preliminary data.</text>
</comment>
<dbReference type="SUPFAM" id="SSF49899">
    <property type="entry name" value="Concanavalin A-like lectins/glucanases"/>
    <property type="match status" value="1"/>
</dbReference>
<dbReference type="InterPro" id="IPR013189">
    <property type="entry name" value="Glyco_hydro_32_C"/>
</dbReference>
<dbReference type="Proteomes" id="UP001293593">
    <property type="component" value="Unassembled WGS sequence"/>
</dbReference>
<dbReference type="EMBL" id="JAWXYG010000007">
    <property type="protein sequence ID" value="KAK4267297.1"/>
    <property type="molecule type" value="Genomic_DNA"/>
</dbReference>
<proteinExistence type="predicted"/>
<evidence type="ECO:0000313" key="3">
    <source>
        <dbReference type="Proteomes" id="UP001293593"/>
    </source>
</evidence>
<dbReference type="Gene3D" id="2.60.120.560">
    <property type="entry name" value="Exo-inulinase, domain 1"/>
    <property type="match status" value="1"/>
</dbReference>
<keyword evidence="3" id="KW-1185">Reference proteome</keyword>
<feature type="domain" description="Glycosyl hydrolase family 32 C-terminal" evidence="1">
    <location>
        <begin position="15"/>
        <end position="140"/>
    </location>
</feature>
<protein>
    <recommendedName>
        <fullName evidence="1">Glycosyl hydrolase family 32 C-terminal domain-containing protein</fullName>
    </recommendedName>
</protein>
<name>A0AAE1JB70_9FABA</name>